<organism evidence="2 3">
    <name type="scientific">Acidithiobacillus ferrooxidans (strain ATCC 23270 / DSM 14882 / CIP 104768 / NCIMB 8455)</name>
    <name type="common">Ferrobacillus ferrooxidans (strain ATCC 23270)</name>
    <dbReference type="NCBI Taxonomy" id="243159"/>
    <lineage>
        <taxon>Bacteria</taxon>
        <taxon>Pseudomonadati</taxon>
        <taxon>Pseudomonadota</taxon>
        <taxon>Acidithiobacillia</taxon>
        <taxon>Acidithiobacillales</taxon>
        <taxon>Acidithiobacillaceae</taxon>
        <taxon>Acidithiobacillus</taxon>
    </lineage>
</organism>
<dbReference type="AlphaFoldDB" id="B7J7K0"/>
<dbReference type="HOGENOM" id="CLU_1764009_0_0_6"/>
<proteinExistence type="predicted"/>
<dbReference type="KEGG" id="afr:AFE_1025"/>
<evidence type="ECO:0000256" key="1">
    <source>
        <dbReference type="SAM" id="Phobius"/>
    </source>
</evidence>
<keyword evidence="1" id="KW-0472">Membrane</keyword>
<evidence type="ECO:0000313" key="3">
    <source>
        <dbReference type="Proteomes" id="UP000001362"/>
    </source>
</evidence>
<gene>
    <name evidence="2" type="ordered locus">AFE_1025</name>
</gene>
<keyword evidence="1" id="KW-0812">Transmembrane</keyword>
<dbReference type="Proteomes" id="UP000001362">
    <property type="component" value="Chromosome"/>
</dbReference>
<dbReference type="PaxDb" id="243159-AFE_1025"/>
<dbReference type="EMBL" id="CP001219">
    <property type="protein sequence ID" value="ACK80232.1"/>
    <property type="molecule type" value="Genomic_DNA"/>
</dbReference>
<name>B7J7K0_ACIF2</name>
<evidence type="ECO:0000313" key="2">
    <source>
        <dbReference type="EMBL" id="ACK80232.1"/>
    </source>
</evidence>
<dbReference type="STRING" id="243159.AFE_1025"/>
<feature type="transmembrane region" description="Helical" evidence="1">
    <location>
        <begin position="114"/>
        <end position="137"/>
    </location>
</feature>
<keyword evidence="3" id="KW-1185">Reference proteome</keyword>
<accession>B7J7K0</accession>
<sequence>MSLLPDADAGYGDPRHPYGGLDWRAGRRRRHVGRATGQRRGGGFREKDGRAGVCLPAVPRNLVQVHQGLVTIMEKPANKEMVALLKKPLSIIGWVDMVFLVAILALVISHRITMGMFEAVLVAFAVIQSIVVLTWIYRVKKRLQKDF</sequence>
<keyword evidence="1" id="KW-1133">Transmembrane helix</keyword>
<reference evidence="2 3" key="1">
    <citation type="journal article" date="2008" name="BMC Genomics">
        <title>Acidithiobacillus ferrooxidans metabolism: from genome sequence to industrial applications.</title>
        <authorList>
            <person name="Valdes J."/>
            <person name="Pedroso I."/>
            <person name="Quatrini R."/>
            <person name="Dodson R.J."/>
            <person name="Tettelin H."/>
            <person name="Blake R.II."/>
            <person name="Eisen J.A."/>
            <person name="Holmes D.S."/>
        </authorList>
    </citation>
    <scope>NUCLEOTIDE SEQUENCE [LARGE SCALE GENOMIC DNA]</scope>
    <source>
        <strain evidence="3">ATCC 23270 / DSM 14882 / CIP 104768 / NCIMB 8455</strain>
    </source>
</reference>
<protein>
    <submittedName>
        <fullName evidence="2">Uncharacterized protein</fullName>
    </submittedName>
</protein>
<feature type="transmembrane region" description="Helical" evidence="1">
    <location>
        <begin position="89"/>
        <end position="108"/>
    </location>
</feature>